<gene>
    <name evidence="3" type="ORF">Clacol_006535</name>
</gene>
<feature type="region of interest" description="Disordered" evidence="1">
    <location>
        <begin position="175"/>
        <end position="418"/>
    </location>
</feature>
<reference evidence="3" key="1">
    <citation type="submission" date="2021-10" db="EMBL/GenBank/DDBJ databases">
        <title>De novo Genome Assembly of Clathrus columnatus (Basidiomycota, Fungi) Using Illumina and Nanopore Sequence Data.</title>
        <authorList>
            <person name="Ogiso-Tanaka E."/>
            <person name="Itagaki H."/>
            <person name="Hosoya T."/>
            <person name="Hosaka K."/>
        </authorList>
    </citation>
    <scope>NUCLEOTIDE SEQUENCE</scope>
    <source>
        <strain evidence="3">MO-923</strain>
    </source>
</reference>
<evidence type="ECO:0000313" key="4">
    <source>
        <dbReference type="Proteomes" id="UP001050691"/>
    </source>
</evidence>
<keyword evidence="2" id="KW-0812">Transmembrane</keyword>
<evidence type="ECO:0000313" key="3">
    <source>
        <dbReference type="EMBL" id="GJJ12294.1"/>
    </source>
</evidence>
<feature type="compositionally biased region" description="Polar residues" evidence="1">
    <location>
        <begin position="281"/>
        <end position="297"/>
    </location>
</feature>
<evidence type="ECO:0000256" key="2">
    <source>
        <dbReference type="SAM" id="Phobius"/>
    </source>
</evidence>
<feature type="compositionally biased region" description="Basic and acidic residues" evidence="1">
    <location>
        <begin position="321"/>
        <end position="330"/>
    </location>
</feature>
<keyword evidence="4" id="KW-1185">Reference proteome</keyword>
<keyword evidence="2" id="KW-0472">Membrane</keyword>
<feature type="transmembrane region" description="Helical" evidence="2">
    <location>
        <begin position="75"/>
        <end position="99"/>
    </location>
</feature>
<comment type="caution">
    <text evidence="3">The sequence shown here is derived from an EMBL/GenBank/DDBJ whole genome shotgun (WGS) entry which is preliminary data.</text>
</comment>
<dbReference type="AlphaFoldDB" id="A0AAV5AHY5"/>
<sequence>MPPPLSTLLSTPTATTISASDSISVLSSPLSLPPFVVHIQDNNSARLLDVSTTTVFVDAGPTVTANASSSSKVPVGAIVGGLLGGAAIALLAVGGWIWWGKVIERKARRDREHHRASTPSSLKREGGSRHASGSLNGKYPNGRESARTSKRSLQQGVHPLLAAATASQKSVTFADDEVTSTHTPAVNRDGSEVKISISIAERDKLSDKEKDSEKPTSADPIRGFSIRGPSPTPPPTRRSHSSERGYVPTRRSPLGQSFPSPSSSPNLLSRKRTPSAPQPGTGESLSNLGTNAATEKQANGGFKSSPPGARSMSVLPIFGTKDSEQEREELVSSLTNNSKLFLTRTPISKNHTQTQTQTHPTVSPLRAPSPVLTSQPRSQPVPPSPAKASVSLNLPGGPSLPSLTSLPLTPSPNPGSVNEALAALSSSFDLSPLAQPKPAFRQGTYASSSATKTNSSAGTSGVSGASESVVSAPSMYSQDGTATDIDPRLVNRR</sequence>
<feature type="compositionally biased region" description="Basic and acidic residues" evidence="1">
    <location>
        <begin position="200"/>
        <end position="216"/>
    </location>
</feature>
<feature type="compositionally biased region" description="Low complexity" evidence="1">
    <location>
        <begin position="386"/>
        <end position="418"/>
    </location>
</feature>
<feature type="compositionally biased region" description="Low complexity" evidence="1">
    <location>
        <begin position="446"/>
        <end position="474"/>
    </location>
</feature>
<feature type="compositionally biased region" description="Low complexity" evidence="1">
    <location>
        <begin position="252"/>
        <end position="268"/>
    </location>
</feature>
<protein>
    <submittedName>
        <fullName evidence="3">Uncharacterized protein</fullName>
    </submittedName>
</protein>
<evidence type="ECO:0000256" key="1">
    <source>
        <dbReference type="SAM" id="MobiDB-lite"/>
    </source>
</evidence>
<feature type="compositionally biased region" description="Polar residues" evidence="1">
    <location>
        <begin position="332"/>
        <end position="351"/>
    </location>
</feature>
<keyword evidence="2" id="KW-1133">Transmembrane helix</keyword>
<dbReference type="EMBL" id="BPWL01000007">
    <property type="protein sequence ID" value="GJJ12294.1"/>
    <property type="molecule type" value="Genomic_DNA"/>
</dbReference>
<dbReference type="Proteomes" id="UP001050691">
    <property type="component" value="Unassembled WGS sequence"/>
</dbReference>
<feature type="region of interest" description="Disordered" evidence="1">
    <location>
        <begin position="108"/>
        <end position="153"/>
    </location>
</feature>
<accession>A0AAV5AHY5</accession>
<proteinExistence type="predicted"/>
<feature type="region of interest" description="Disordered" evidence="1">
    <location>
        <begin position="431"/>
        <end position="493"/>
    </location>
</feature>
<organism evidence="3 4">
    <name type="scientific">Clathrus columnatus</name>
    <dbReference type="NCBI Taxonomy" id="1419009"/>
    <lineage>
        <taxon>Eukaryota</taxon>
        <taxon>Fungi</taxon>
        <taxon>Dikarya</taxon>
        <taxon>Basidiomycota</taxon>
        <taxon>Agaricomycotina</taxon>
        <taxon>Agaricomycetes</taxon>
        <taxon>Phallomycetidae</taxon>
        <taxon>Phallales</taxon>
        <taxon>Clathraceae</taxon>
        <taxon>Clathrus</taxon>
    </lineage>
</organism>
<name>A0AAV5AHY5_9AGAM</name>